<reference evidence="1 2" key="1">
    <citation type="journal article" date="2019" name="Sci. Rep.">
        <title>Orb-weaving spider Araneus ventricosus genome elucidates the spidroin gene catalogue.</title>
        <authorList>
            <person name="Kono N."/>
            <person name="Nakamura H."/>
            <person name="Ohtoshi R."/>
            <person name="Moran D.A.P."/>
            <person name="Shinohara A."/>
            <person name="Yoshida Y."/>
            <person name="Fujiwara M."/>
            <person name="Mori M."/>
            <person name="Tomita M."/>
            <person name="Arakawa K."/>
        </authorList>
    </citation>
    <scope>NUCLEOTIDE SEQUENCE [LARGE SCALE GENOMIC DNA]</scope>
</reference>
<organism evidence="1 2">
    <name type="scientific">Araneus ventricosus</name>
    <name type="common">Orbweaver spider</name>
    <name type="synonym">Epeira ventricosa</name>
    <dbReference type="NCBI Taxonomy" id="182803"/>
    <lineage>
        <taxon>Eukaryota</taxon>
        <taxon>Metazoa</taxon>
        <taxon>Ecdysozoa</taxon>
        <taxon>Arthropoda</taxon>
        <taxon>Chelicerata</taxon>
        <taxon>Arachnida</taxon>
        <taxon>Araneae</taxon>
        <taxon>Araneomorphae</taxon>
        <taxon>Entelegynae</taxon>
        <taxon>Araneoidea</taxon>
        <taxon>Araneidae</taxon>
        <taxon>Araneus</taxon>
    </lineage>
</organism>
<dbReference type="AlphaFoldDB" id="A0A4Y2H2S7"/>
<dbReference type="EMBL" id="BGPR01101476">
    <property type="protein sequence ID" value="GBM59767.1"/>
    <property type="molecule type" value="Genomic_DNA"/>
</dbReference>
<protein>
    <submittedName>
        <fullName evidence="1">Uncharacterized protein</fullName>
    </submittedName>
</protein>
<accession>A0A4Y2H2S7</accession>
<gene>
    <name evidence="1" type="ORF">AVEN_60341_1</name>
</gene>
<comment type="caution">
    <text evidence="1">The sequence shown here is derived from an EMBL/GenBank/DDBJ whole genome shotgun (WGS) entry which is preliminary data.</text>
</comment>
<sequence length="117" mass="13687">MQKDIDTRWILTPTWKPLETLIDAFEFAFATEHLMGVDMKGGPWRSGVKMGMGYQRSFFFFVHASTDCWHVSSHIYSGTPRNYYDLLTIRCLLPPSVTYFLIRPRNVPLRRSNMSSF</sequence>
<dbReference type="Proteomes" id="UP000499080">
    <property type="component" value="Unassembled WGS sequence"/>
</dbReference>
<evidence type="ECO:0000313" key="2">
    <source>
        <dbReference type="Proteomes" id="UP000499080"/>
    </source>
</evidence>
<name>A0A4Y2H2S7_ARAVE</name>
<keyword evidence="2" id="KW-1185">Reference proteome</keyword>
<proteinExistence type="predicted"/>
<evidence type="ECO:0000313" key="1">
    <source>
        <dbReference type="EMBL" id="GBM59767.1"/>
    </source>
</evidence>